<sequence>MPEPEKKDAKNEAAAAAEPPLAPSNSQNDGSPNMPPLFFQQYPEILTQIMNDNRQLGYMLRHVIAQNRFLPLSFQDFASMIQRRDQFFDM</sequence>
<dbReference type="EMBL" id="JADGJD010000023">
    <property type="protein sequence ID" value="KAJ3056710.1"/>
    <property type="molecule type" value="Genomic_DNA"/>
</dbReference>
<reference evidence="2" key="1">
    <citation type="submission" date="2020-05" db="EMBL/GenBank/DDBJ databases">
        <title>Phylogenomic resolution of chytrid fungi.</title>
        <authorList>
            <person name="Stajich J.E."/>
            <person name="Amses K."/>
            <person name="Simmons R."/>
            <person name="Seto K."/>
            <person name="Myers J."/>
            <person name="Bonds A."/>
            <person name="Quandt C.A."/>
            <person name="Barry K."/>
            <person name="Liu P."/>
            <person name="Grigoriev I."/>
            <person name="Longcore J.E."/>
            <person name="James T.Y."/>
        </authorList>
    </citation>
    <scope>NUCLEOTIDE SEQUENCE</scope>
    <source>
        <strain evidence="2">JEL0318</strain>
    </source>
</reference>
<accession>A0AAD5SL15</accession>
<evidence type="ECO:0000313" key="3">
    <source>
        <dbReference type="Proteomes" id="UP001212841"/>
    </source>
</evidence>
<proteinExistence type="predicted"/>
<name>A0AAD5SL15_9FUNG</name>
<comment type="caution">
    <text evidence="2">The sequence shown here is derived from an EMBL/GenBank/DDBJ whole genome shotgun (WGS) entry which is preliminary data.</text>
</comment>
<dbReference type="Proteomes" id="UP001212841">
    <property type="component" value="Unassembled WGS sequence"/>
</dbReference>
<evidence type="ECO:0000256" key="1">
    <source>
        <dbReference type="SAM" id="MobiDB-lite"/>
    </source>
</evidence>
<dbReference type="AlphaFoldDB" id="A0AAD5SL15"/>
<gene>
    <name evidence="2" type="ORF">HK097_004863</name>
</gene>
<feature type="compositionally biased region" description="Basic and acidic residues" evidence="1">
    <location>
        <begin position="1"/>
        <end position="11"/>
    </location>
</feature>
<organism evidence="2 3">
    <name type="scientific">Rhizophlyctis rosea</name>
    <dbReference type="NCBI Taxonomy" id="64517"/>
    <lineage>
        <taxon>Eukaryota</taxon>
        <taxon>Fungi</taxon>
        <taxon>Fungi incertae sedis</taxon>
        <taxon>Chytridiomycota</taxon>
        <taxon>Chytridiomycota incertae sedis</taxon>
        <taxon>Chytridiomycetes</taxon>
        <taxon>Rhizophlyctidales</taxon>
        <taxon>Rhizophlyctidaceae</taxon>
        <taxon>Rhizophlyctis</taxon>
    </lineage>
</organism>
<protein>
    <submittedName>
        <fullName evidence="2">Uncharacterized protein</fullName>
    </submittedName>
</protein>
<evidence type="ECO:0000313" key="2">
    <source>
        <dbReference type="EMBL" id="KAJ3056710.1"/>
    </source>
</evidence>
<feature type="region of interest" description="Disordered" evidence="1">
    <location>
        <begin position="1"/>
        <end position="37"/>
    </location>
</feature>
<feature type="non-terminal residue" evidence="2">
    <location>
        <position position="1"/>
    </location>
</feature>
<keyword evidence="3" id="KW-1185">Reference proteome</keyword>